<name>A0A2W2C4R7_9ACTN</name>
<keyword evidence="1" id="KW-0812">Transmembrane</keyword>
<dbReference type="EMBL" id="POUB01000171">
    <property type="protein sequence ID" value="PZF92780.1"/>
    <property type="molecule type" value="Genomic_DNA"/>
</dbReference>
<evidence type="ECO:0000256" key="1">
    <source>
        <dbReference type="SAM" id="Phobius"/>
    </source>
</evidence>
<keyword evidence="1" id="KW-1133">Transmembrane helix</keyword>
<dbReference type="Proteomes" id="UP000248749">
    <property type="component" value="Unassembled WGS sequence"/>
</dbReference>
<evidence type="ECO:0000313" key="2">
    <source>
        <dbReference type="EMBL" id="PZF92780.1"/>
    </source>
</evidence>
<organism evidence="2 3">
    <name type="scientific">Micromonospora deserti</name>
    <dbReference type="NCBI Taxonomy" id="2070366"/>
    <lineage>
        <taxon>Bacteria</taxon>
        <taxon>Bacillati</taxon>
        <taxon>Actinomycetota</taxon>
        <taxon>Actinomycetes</taxon>
        <taxon>Micromonosporales</taxon>
        <taxon>Micromonosporaceae</taxon>
        <taxon>Micromonospora</taxon>
    </lineage>
</organism>
<gene>
    <name evidence="2" type="ORF">C1I99_21390</name>
</gene>
<dbReference type="RefSeq" id="WP_111136013.1">
    <property type="nucleotide sequence ID" value="NZ_POUB01000171.1"/>
</dbReference>
<evidence type="ECO:0000313" key="3">
    <source>
        <dbReference type="Proteomes" id="UP000248749"/>
    </source>
</evidence>
<comment type="caution">
    <text evidence="2">The sequence shown here is derived from an EMBL/GenBank/DDBJ whole genome shotgun (WGS) entry which is preliminary data.</text>
</comment>
<proteinExistence type="predicted"/>
<feature type="transmembrane region" description="Helical" evidence="1">
    <location>
        <begin position="94"/>
        <end position="119"/>
    </location>
</feature>
<feature type="transmembrane region" description="Helical" evidence="1">
    <location>
        <begin position="49"/>
        <end position="73"/>
    </location>
</feature>
<keyword evidence="1" id="KW-0472">Membrane</keyword>
<dbReference type="AlphaFoldDB" id="A0A2W2C4R7"/>
<keyword evidence="3" id="KW-1185">Reference proteome</keyword>
<protein>
    <submittedName>
        <fullName evidence="2">Uncharacterized protein</fullName>
    </submittedName>
</protein>
<sequence length="128" mass="13419">MRRERRDALTIAFVLLGPAAAWLVALGASYAVADASCTLRQSGRGVGLNVPVTILALNAVLAVVPVAAGWVAFRLRQRSPRGRRAGGGTRARAELARFAGVSGIGLAVIFLLGVVLLAVNPLVFWNCQ</sequence>
<accession>A0A2W2C4R7</accession>
<reference evidence="2 3" key="1">
    <citation type="submission" date="2018-01" db="EMBL/GenBank/DDBJ databases">
        <title>Draft genome sequence of Salinispora sp. 13K206.</title>
        <authorList>
            <person name="Sahin N."/>
            <person name="Saygin H."/>
            <person name="Ay H."/>
        </authorList>
    </citation>
    <scope>NUCLEOTIDE SEQUENCE [LARGE SCALE GENOMIC DNA]</scope>
    <source>
        <strain evidence="2 3">13K206</strain>
    </source>
</reference>